<evidence type="ECO:0000256" key="1">
    <source>
        <dbReference type="ARBA" id="ARBA00023180"/>
    </source>
</evidence>
<feature type="transmembrane region" description="Helical" evidence="2">
    <location>
        <begin position="179"/>
        <end position="201"/>
    </location>
</feature>
<proteinExistence type="predicted"/>
<keyword evidence="2" id="KW-0812">Transmembrane</keyword>
<gene>
    <name evidence="6 7" type="primary">LOC130512305</name>
</gene>
<evidence type="ECO:0000259" key="4">
    <source>
        <dbReference type="Pfam" id="PF02225"/>
    </source>
</evidence>
<feature type="domain" description="PA" evidence="4">
    <location>
        <begin position="67"/>
        <end position="155"/>
    </location>
</feature>
<sequence length="252" mass="27439">MNLVALVFGILALLHIWTDSLVDIKPNFSSGKVILMASNTDLEANFFSLPSSKSPGPREGVLYVAEPLDACQKLSNKPEQSPNGISPFVLIARGGCNFKEKVENVVRAGFKAFIVHDDVHRDILVPGRVMFSEANNSKIKIDHAAFVSKANGETLSKYVGVGHINASVLLVPRLNKPEWWIFIVSFLIGVGAALAACIFLLRQASRDLQLGAGRTIEHGSHRTAQSGAVRRVFSQDDRIVGCKIVFVIFSSL</sequence>
<protein>
    <submittedName>
        <fullName evidence="6 7">Receptor homology region, transmembrane domain- and RING domain-containing protein 2-like isoform X1</fullName>
    </submittedName>
</protein>
<dbReference type="InterPro" id="IPR003137">
    <property type="entry name" value="PA_domain"/>
</dbReference>
<evidence type="ECO:0000313" key="5">
    <source>
        <dbReference type="Proteomes" id="UP000504610"/>
    </source>
</evidence>
<dbReference type="InterPro" id="IPR046450">
    <property type="entry name" value="PA_dom_sf"/>
</dbReference>
<evidence type="ECO:0000256" key="3">
    <source>
        <dbReference type="SAM" id="SignalP"/>
    </source>
</evidence>
<feature type="chain" id="PRO_5044703209" evidence="3">
    <location>
        <begin position="21"/>
        <end position="252"/>
    </location>
</feature>
<organism evidence="5 7">
    <name type="scientific">Raphanus sativus</name>
    <name type="common">Radish</name>
    <name type="synonym">Raphanus raphanistrum var. sativus</name>
    <dbReference type="NCBI Taxonomy" id="3726"/>
    <lineage>
        <taxon>Eukaryota</taxon>
        <taxon>Viridiplantae</taxon>
        <taxon>Streptophyta</taxon>
        <taxon>Embryophyta</taxon>
        <taxon>Tracheophyta</taxon>
        <taxon>Spermatophyta</taxon>
        <taxon>Magnoliopsida</taxon>
        <taxon>eudicotyledons</taxon>
        <taxon>Gunneridae</taxon>
        <taxon>Pentapetalae</taxon>
        <taxon>rosids</taxon>
        <taxon>malvids</taxon>
        <taxon>Brassicales</taxon>
        <taxon>Brassicaceae</taxon>
        <taxon>Brassiceae</taxon>
        <taxon>Raphanus</taxon>
    </lineage>
</organism>
<dbReference type="AlphaFoldDB" id="A0A9W3DQA8"/>
<evidence type="ECO:0000313" key="7">
    <source>
        <dbReference type="RefSeq" id="XP_056866101.1"/>
    </source>
</evidence>
<evidence type="ECO:0000313" key="6">
    <source>
        <dbReference type="RefSeq" id="XP_056866100.1"/>
    </source>
</evidence>
<dbReference type="OrthoDB" id="8062037at2759"/>
<dbReference type="SUPFAM" id="SSF52025">
    <property type="entry name" value="PA domain"/>
    <property type="match status" value="1"/>
</dbReference>
<keyword evidence="5" id="KW-1185">Reference proteome</keyword>
<reference evidence="6 7" key="2">
    <citation type="submission" date="2025-04" db="UniProtKB">
        <authorList>
            <consortium name="RefSeq"/>
        </authorList>
    </citation>
    <scope>IDENTIFICATION</scope>
    <source>
        <tissue evidence="6 7">Leaf</tissue>
    </source>
</reference>
<dbReference type="Pfam" id="PF02225">
    <property type="entry name" value="PA"/>
    <property type="match status" value="1"/>
</dbReference>
<dbReference type="GeneID" id="130512305"/>
<dbReference type="Gene3D" id="3.50.30.30">
    <property type="match status" value="1"/>
</dbReference>
<keyword evidence="1" id="KW-0325">Glycoprotein</keyword>
<dbReference type="RefSeq" id="XP_056866100.1">
    <property type="nucleotide sequence ID" value="XM_057010120.1"/>
</dbReference>
<dbReference type="KEGG" id="rsz:130512305"/>
<feature type="signal peptide" evidence="3">
    <location>
        <begin position="1"/>
        <end position="20"/>
    </location>
</feature>
<name>A0A9W3DQA8_RAPSA</name>
<evidence type="ECO:0000256" key="2">
    <source>
        <dbReference type="SAM" id="Phobius"/>
    </source>
</evidence>
<keyword evidence="2" id="KW-0472">Membrane</keyword>
<keyword evidence="2" id="KW-1133">Transmembrane helix</keyword>
<dbReference type="RefSeq" id="XP_056866101.1">
    <property type="nucleotide sequence ID" value="XM_057010121.1"/>
</dbReference>
<accession>A0A9W3DQA8</accession>
<reference evidence="5" key="1">
    <citation type="journal article" date="2019" name="Database">
        <title>The radish genome database (RadishGD): an integrated information resource for radish genomics.</title>
        <authorList>
            <person name="Yu H.J."/>
            <person name="Baek S."/>
            <person name="Lee Y.J."/>
            <person name="Cho A."/>
            <person name="Mun J.H."/>
        </authorList>
    </citation>
    <scope>NUCLEOTIDE SEQUENCE [LARGE SCALE GENOMIC DNA]</scope>
    <source>
        <strain evidence="5">cv. WK10039</strain>
    </source>
</reference>
<dbReference type="Proteomes" id="UP000504610">
    <property type="component" value="Chromosome 1"/>
</dbReference>
<keyword evidence="3" id="KW-0732">Signal</keyword>